<feature type="transmembrane region" description="Helical" evidence="8">
    <location>
        <begin position="172"/>
        <end position="193"/>
    </location>
</feature>
<protein>
    <submittedName>
        <fullName evidence="10">ABC transporter</fullName>
    </submittedName>
</protein>
<keyword evidence="4" id="KW-0067">ATP-binding</keyword>
<dbReference type="GeneID" id="90542465"/>
<evidence type="ECO:0000256" key="3">
    <source>
        <dbReference type="ARBA" id="ARBA00022741"/>
    </source>
</evidence>
<evidence type="ECO:0000256" key="5">
    <source>
        <dbReference type="ARBA" id="ARBA00022989"/>
    </source>
</evidence>
<evidence type="ECO:0000256" key="4">
    <source>
        <dbReference type="ARBA" id="ARBA00022840"/>
    </source>
</evidence>
<evidence type="ECO:0000256" key="7">
    <source>
        <dbReference type="ARBA" id="ARBA00024363"/>
    </source>
</evidence>
<dbReference type="GO" id="GO:0042626">
    <property type="term" value="F:ATPase-coupled transmembrane transporter activity"/>
    <property type="evidence" value="ECO:0007669"/>
    <property type="project" value="TreeGrafter"/>
</dbReference>
<dbReference type="GO" id="GO:0016020">
    <property type="term" value="C:membrane"/>
    <property type="evidence" value="ECO:0007669"/>
    <property type="project" value="UniProtKB-SubCell"/>
</dbReference>
<feature type="transmembrane region" description="Helical" evidence="8">
    <location>
        <begin position="28"/>
        <end position="51"/>
    </location>
</feature>
<dbReference type="PROSITE" id="PS50893">
    <property type="entry name" value="ABC_TRANSPORTER_2"/>
    <property type="match status" value="1"/>
</dbReference>
<dbReference type="KEGG" id="vnx:VNE69_09186"/>
<dbReference type="AlphaFoldDB" id="A0AAX4JF42"/>
<comment type="subcellular location">
    <subcellularLocation>
        <location evidence="1">Membrane</location>
        <topology evidence="1">Multi-pass membrane protein</topology>
    </subcellularLocation>
</comment>
<dbReference type="InterPro" id="IPR036640">
    <property type="entry name" value="ABC1_TM_sf"/>
</dbReference>
<evidence type="ECO:0000256" key="1">
    <source>
        <dbReference type="ARBA" id="ARBA00004141"/>
    </source>
</evidence>
<dbReference type="SUPFAM" id="SSF90123">
    <property type="entry name" value="ABC transporter transmembrane region"/>
    <property type="match status" value="1"/>
</dbReference>
<gene>
    <name evidence="10" type="ORF">VNE69_09186</name>
</gene>
<dbReference type="Gene3D" id="3.40.50.300">
    <property type="entry name" value="P-loop containing nucleotide triphosphate hydrolases"/>
    <property type="match status" value="1"/>
</dbReference>
<keyword evidence="3" id="KW-0547">Nucleotide-binding</keyword>
<evidence type="ECO:0000256" key="8">
    <source>
        <dbReference type="SAM" id="Phobius"/>
    </source>
</evidence>
<name>A0AAX4JF42_9MICR</name>
<keyword evidence="6 8" id="KW-0472">Membrane</keyword>
<keyword evidence="11" id="KW-1185">Reference proteome</keyword>
<dbReference type="Proteomes" id="UP001334084">
    <property type="component" value="Chromosome 9"/>
</dbReference>
<evidence type="ECO:0000256" key="2">
    <source>
        <dbReference type="ARBA" id="ARBA00022692"/>
    </source>
</evidence>
<organism evidence="10 11">
    <name type="scientific">Vairimorpha necatrix</name>
    <dbReference type="NCBI Taxonomy" id="6039"/>
    <lineage>
        <taxon>Eukaryota</taxon>
        <taxon>Fungi</taxon>
        <taxon>Fungi incertae sedis</taxon>
        <taxon>Microsporidia</taxon>
        <taxon>Nosematidae</taxon>
        <taxon>Vairimorpha</taxon>
    </lineage>
</organism>
<feature type="transmembrane region" description="Helical" evidence="8">
    <location>
        <begin position="71"/>
        <end position="96"/>
    </location>
</feature>
<keyword evidence="5 8" id="KW-1133">Transmembrane helix</keyword>
<dbReference type="Pfam" id="PF00005">
    <property type="entry name" value="ABC_tran"/>
    <property type="match status" value="1"/>
</dbReference>
<evidence type="ECO:0000256" key="6">
    <source>
        <dbReference type="ARBA" id="ARBA00023136"/>
    </source>
</evidence>
<evidence type="ECO:0000313" key="10">
    <source>
        <dbReference type="EMBL" id="WUR04634.1"/>
    </source>
</evidence>
<comment type="similarity">
    <text evidence="7">Belongs to the ABC transporter superfamily. ABCB family. Heavy Metal importer (TC 3.A.1.210) subfamily.</text>
</comment>
<dbReference type="GO" id="GO:0016887">
    <property type="term" value="F:ATP hydrolysis activity"/>
    <property type="evidence" value="ECO:0007669"/>
    <property type="project" value="InterPro"/>
</dbReference>
<sequence>MIRKKITEESFVNGIILKYFLYNPMFRIYIIPILLVIYMSASCHSYIITSVNNLEIFIMQDIKSNTPGRLISLYLLFILTHYFLTFLSECLFSVYLQCTVVENFKIHTSEYIALHHNDYHSLGSGKIHTIIERRTKGITDLIELIIMNGYWNFIFIYATYCRMYEKISLSVVGFNIIILICYFIFCGISSVIIKRRREVANADWNECSNRIYGVLNNYDVIKSYNNDTLEVAKLNEKCSSLEESYFKFDTYCNVSTFIQKLMTLLPNSIIIYLVLTGRGFSVLSDFGKLSLYHKLVMSLKNNMESFGKNILRFTQTYTDVKDSSLVGLHLDNNNEEKKILKFNQQIEFKDFSLFIKDNLLIKKLNLIINKGEKVAIVGKNGSGKSSLVKTLLRFYDYEGEVFIDDIKMDEISVTSQRDLISYIPQNPYIIEGTVLENLKYSNKKITNREIKDLCIEFNTHDIFAKLQDGYLTNVGESGKFLSGGQKQQVSFMRGVIKNADIFLIDEPTANLDTLAEKELINRVFTKLTDKTVLLIIHNFEYLKKFDKIIGFSKQEVKIYKNYEEFIIDSDLY</sequence>
<evidence type="ECO:0000313" key="11">
    <source>
        <dbReference type="Proteomes" id="UP001334084"/>
    </source>
</evidence>
<dbReference type="InterPro" id="IPR039421">
    <property type="entry name" value="Type_1_exporter"/>
</dbReference>
<dbReference type="InterPro" id="IPR003593">
    <property type="entry name" value="AAA+_ATPase"/>
</dbReference>
<proteinExistence type="inferred from homology"/>
<evidence type="ECO:0000259" key="9">
    <source>
        <dbReference type="PROSITE" id="PS50893"/>
    </source>
</evidence>
<dbReference type="RefSeq" id="XP_065330779.1">
    <property type="nucleotide sequence ID" value="XM_065474707.1"/>
</dbReference>
<keyword evidence="2 8" id="KW-0812">Transmembrane</keyword>
<dbReference type="InterPro" id="IPR003439">
    <property type="entry name" value="ABC_transporter-like_ATP-bd"/>
</dbReference>
<dbReference type="GO" id="GO:0005524">
    <property type="term" value="F:ATP binding"/>
    <property type="evidence" value="ECO:0007669"/>
    <property type="project" value="UniProtKB-KW"/>
</dbReference>
<dbReference type="EMBL" id="CP142734">
    <property type="protein sequence ID" value="WUR04634.1"/>
    <property type="molecule type" value="Genomic_DNA"/>
</dbReference>
<dbReference type="InterPro" id="IPR027417">
    <property type="entry name" value="P-loop_NTPase"/>
</dbReference>
<dbReference type="PANTHER" id="PTHR24221:SF654">
    <property type="entry name" value="ATP-BINDING CASSETTE SUB-FAMILY B MEMBER 6"/>
    <property type="match status" value="1"/>
</dbReference>
<dbReference type="PANTHER" id="PTHR24221">
    <property type="entry name" value="ATP-BINDING CASSETTE SUB-FAMILY B"/>
    <property type="match status" value="1"/>
</dbReference>
<dbReference type="SMART" id="SM00382">
    <property type="entry name" value="AAA"/>
    <property type="match status" value="1"/>
</dbReference>
<accession>A0AAX4JF42</accession>
<dbReference type="SUPFAM" id="SSF52540">
    <property type="entry name" value="P-loop containing nucleoside triphosphate hydrolases"/>
    <property type="match status" value="1"/>
</dbReference>
<dbReference type="Gene3D" id="1.20.1560.10">
    <property type="entry name" value="ABC transporter type 1, transmembrane domain"/>
    <property type="match status" value="1"/>
</dbReference>
<reference evidence="10" key="1">
    <citation type="journal article" date="2024" name="BMC Genomics">
        <title>Functional annotation of a divergent genome using sequence and structure-based similarity.</title>
        <authorList>
            <person name="Svedberg D."/>
            <person name="Winiger R.R."/>
            <person name="Berg A."/>
            <person name="Sharma H."/>
            <person name="Tellgren-Roth C."/>
            <person name="Debrunner-Vossbrinck B.A."/>
            <person name="Vossbrinck C.R."/>
            <person name="Barandun J."/>
        </authorList>
    </citation>
    <scope>NUCLEOTIDE SEQUENCE</scope>
    <source>
        <strain evidence="10">Illinois isolate</strain>
    </source>
</reference>
<feature type="domain" description="ABC transporter" evidence="9">
    <location>
        <begin position="346"/>
        <end position="571"/>
    </location>
</feature>
<feature type="transmembrane region" description="Helical" evidence="8">
    <location>
        <begin position="141"/>
        <end position="160"/>
    </location>
</feature>